<name>A0ABM7WV95_9BACT</name>
<evidence type="ECO:0000256" key="1">
    <source>
        <dbReference type="ARBA" id="ARBA00006865"/>
    </source>
</evidence>
<dbReference type="InterPro" id="IPR013320">
    <property type="entry name" value="ConA-like_dom_sf"/>
</dbReference>
<dbReference type="Pfam" id="PF00722">
    <property type="entry name" value="Glyco_hydro_16"/>
    <property type="match status" value="1"/>
</dbReference>
<dbReference type="RefSeq" id="WP_248361424.1">
    <property type="nucleotide sequence ID" value="NZ_AP025591.1"/>
</dbReference>
<dbReference type="PROSITE" id="PS51257">
    <property type="entry name" value="PROKAR_LIPOPROTEIN"/>
    <property type="match status" value="1"/>
</dbReference>
<dbReference type="InterPro" id="IPR000757">
    <property type="entry name" value="Beta-glucanase-like"/>
</dbReference>
<gene>
    <name evidence="3" type="ORF">AMOR_24200</name>
</gene>
<dbReference type="EMBL" id="AP025591">
    <property type="protein sequence ID" value="BDG03424.1"/>
    <property type="molecule type" value="Genomic_DNA"/>
</dbReference>
<reference evidence="4" key="1">
    <citation type="journal article" date="2022" name="Int. J. Syst. Evol. Microbiol.">
        <title>Anaeromyxobacter oryzae sp. nov., Anaeromyxobacter diazotrophicus sp. nov. and Anaeromyxobacter paludicola sp. nov., isolated from paddy soils.</title>
        <authorList>
            <person name="Itoh H."/>
            <person name="Xu Z."/>
            <person name="Mise K."/>
            <person name="Masuda Y."/>
            <person name="Ushijima N."/>
            <person name="Hayakawa C."/>
            <person name="Shiratori Y."/>
            <person name="Senoo K."/>
        </authorList>
    </citation>
    <scope>NUCLEOTIDE SEQUENCE [LARGE SCALE GENOMIC DNA]</scope>
    <source>
        <strain evidence="4">Red232</strain>
    </source>
</reference>
<dbReference type="Proteomes" id="UP001162891">
    <property type="component" value="Chromosome"/>
</dbReference>
<dbReference type="Gene3D" id="2.60.120.200">
    <property type="match status" value="1"/>
</dbReference>
<accession>A0ABM7WV95</accession>
<proteinExistence type="inferred from homology"/>
<comment type="similarity">
    <text evidence="1">Belongs to the glycosyl hydrolase 16 family.</text>
</comment>
<evidence type="ECO:0000259" key="2">
    <source>
        <dbReference type="PROSITE" id="PS51762"/>
    </source>
</evidence>
<organism evidence="3 4">
    <name type="scientific">Anaeromyxobacter oryzae</name>
    <dbReference type="NCBI Taxonomy" id="2918170"/>
    <lineage>
        <taxon>Bacteria</taxon>
        <taxon>Pseudomonadati</taxon>
        <taxon>Myxococcota</taxon>
        <taxon>Myxococcia</taxon>
        <taxon>Myxococcales</taxon>
        <taxon>Cystobacterineae</taxon>
        <taxon>Anaeromyxobacteraceae</taxon>
        <taxon>Anaeromyxobacter</taxon>
    </lineage>
</organism>
<dbReference type="InterPro" id="IPR050546">
    <property type="entry name" value="Glycosyl_Hydrlase_16"/>
</dbReference>
<sequence>MRANLLGLAVVVVSGCGLLDPPGPPARVLGDPGTRDAPFAQATDPGVPGQIAPRPPFPGFALAFHDEFDGVALDENKWKILLGPWRSGLDARDTIQVKDGLFSLTVFTDTAGAHHAGRITTDGSFEATYGYFEIRARFLDSVGQWCSFFLWPRTIRDSVGDPGTSGVEIDVFEHRDVDQYGSELRDMVQAGLIWAGPDNGWERENRMLAHPLGAPLSHAWHTYAALWTDSLVTFYIDEIPVWTTSAALSHRPEPIYVTCEVWDGAWDGSVPAGGYGTRETSTTGMEVDWVRVWQRPP</sequence>
<keyword evidence="4" id="KW-1185">Reference proteome</keyword>
<feature type="domain" description="GH16" evidence="2">
    <location>
        <begin position="47"/>
        <end position="297"/>
    </location>
</feature>
<dbReference type="CDD" id="cd00413">
    <property type="entry name" value="Glyco_hydrolase_16"/>
    <property type="match status" value="1"/>
</dbReference>
<dbReference type="PANTHER" id="PTHR10963:SF55">
    <property type="entry name" value="GLYCOSIDE HYDROLASE FAMILY 16 PROTEIN"/>
    <property type="match status" value="1"/>
</dbReference>
<protein>
    <submittedName>
        <fullName evidence="3">Beta-glucanase</fullName>
    </submittedName>
</protein>
<evidence type="ECO:0000313" key="3">
    <source>
        <dbReference type="EMBL" id="BDG03424.1"/>
    </source>
</evidence>
<dbReference type="SUPFAM" id="SSF49899">
    <property type="entry name" value="Concanavalin A-like lectins/glucanases"/>
    <property type="match status" value="1"/>
</dbReference>
<dbReference type="PROSITE" id="PS51762">
    <property type="entry name" value="GH16_2"/>
    <property type="match status" value="1"/>
</dbReference>
<evidence type="ECO:0000313" key="4">
    <source>
        <dbReference type="Proteomes" id="UP001162891"/>
    </source>
</evidence>
<dbReference type="PANTHER" id="PTHR10963">
    <property type="entry name" value="GLYCOSYL HYDROLASE-RELATED"/>
    <property type="match status" value="1"/>
</dbReference>